<protein>
    <recommendedName>
        <fullName evidence="4">Phosphate starvation-inducible protein PsiF</fullName>
    </recommendedName>
</protein>
<proteinExistence type="predicted"/>
<dbReference type="AlphaFoldDB" id="A0A1B2EPV6"/>
<name>A0A1B2EPV6_9HYPH</name>
<dbReference type="EMBL" id="CP016616">
    <property type="protein sequence ID" value="ANY82007.1"/>
    <property type="molecule type" value="Genomic_DNA"/>
</dbReference>
<organism evidence="3">
    <name type="scientific">Microvirga ossetica</name>
    <dbReference type="NCBI Taxonomy" id="1882682"/>
    <lineage>
        <taxon>Bacteria</taxon>
        <taxon>Pseudomonadati</taxon>
        <taxon>Pseudomonadota</taxon>
        <taxon>Alphaproteobacteria</taxon>
        <taxon>Hyphomicrobiales</taxon>
        <taxon>Methylobacteriaceae</taxon>
        <taxon>Microvirga</taxon>
    </lineage>
</organism>
<dbReference type="KEGG" id="moc:BB934_23265"/>
<feature type="chain" id="PRO_5008536391" description="Phosphate starvation-inducible protein PsiF" evidence="2">
    <location>
        <begin position="25"/>
        <end position="84"/>
    </location>
</feature>
<sequence length="84" mass="8988">MLNRVVSVAIAAAMVLSMAGAVQAAGETKPKKEPTPAQAAARERMAKCSLEWKDAKAGGKLEKDANWPKFWSACNTRLKAETKA</sequence>
<evidence type="ECO:0000256" key="1">
    <source>
        <dbReference type="SAM" id="MobiDB-lite"/>
    </source>
</evidence>
<reference evidence="3" key="1">
    <citation type="submission" date="2016-07" db="EMBL/GenBank/DDBJ databases">
        <title>Microvirga ossetica sp. nov. a new species of rhizobia isolated from root nodules of the legume species Vicia alpestris Steven originated from North Ossetia region in the Caucasus.</title>
        <authorList>
            <person name="Safronova V.I."/>
            <person name="Kuznetsova I.G."/>
            <person name="Sazanova A.L."/>
            <person name="Belimov A."/>
            <person name="Andronov E."/>
            <person name="Osledkin Y.S."/>
            <person name="Onishchuk O.P."/>
            <person name="Kurchak O.N."/>
            <person name="Shaposhnikov A.I."/>
            <person name="Willems A."/>
            <person name="Tikhonovich I.A."/>
        </authorList>
    </citation>
    <scope>NUCLEOTIDE SEQUENCE [LARGE SCALE GENOMIC DNA]</scope>
    <source>
        <strain evidence="3">V5/3M</strain>
    </source>
</reference>
<feature type="signal peptide" evidence="2">
    <location>
        <begin position="1"/>
        <end position="24"/>
    </location>
</feature>
<evidence type="ECO:0008006" key="4">
    <source>
        <dbReference type="Google" id="ProtNLM"/>
    </source>
</evidence>
<keyword evidence="2" id="KW-0732">Signal</keyword>
<feature type="region of interest" description="Disordered" evidence="1">
    <location>
        <begin position="23"/>
        <end position="44"/>
    </location>
</feature>
<evidence type="ECO:0000313" key="3">
    <source>
        <dbReference type="EMBL" id="ANY82007.1"/>
    </source>
</evidence>
<gene>
    <name evidence="3" type="ORF">BB934_23265</name>
</gene>
<accession>A0A1B2EPV6</accession>
<evidence type="ECO:0000256" key="2">
    <source>
        <dbReference type="SAM" id="SignalP"/>
    </source>
</evidence>